<comment type="similarity">
    <text evidence="1">Belongs to the peptidase S66 family.</text>
</comment>
<dbReference type="InterPro" id="IPR040921">
    <property type="entry name" value="Peptidase_S66C"/>
</dbReference>
<gene>
    <name evidence="9" type="ORF">HNR65_002721</name>
</gene>
<evidence type="ECO:0000256" key="3">
    <source>
        <dbReference type="ARBA" id="ARBA00022670"/>
    </source>
</evidence>
<dbReference type="Proteomes" id="UP000525298">
    <property type="component" value="Unassembled WGS sequence"/>
</dbReference>
<dbReference type="SUPFAM" id="SSF52317">
    <property type="entry name" value="Class I glutamine amidotransferase-like"/>
    <property type="match status" value="1"/>
</dbReference>
<name>A0A7W0CAW6_9BACT</name>
<evidence type="ECO:0000256" key="2">
    <source>
        <dbReference type="ARBA" id="ARBA00022645"/>
    </source>
</evidence>
<feature type="domain" description="LD-carboxypeptidase C-terminal" evidence="8">
    <location>
        <begin position="182"/>
        <end position="292"/>
    </location>
</feature>
<evidence type="ECO:0000256" key="1">
    <source>
        <dbReference type="ARBA" id="ARBA00010233"/>
    </source>
</evidence>
<reference evidence="9 10" key="1">
    <citation type="submission" date="2020-07" db="EMBL/GenBank/DDBJ databases">
        <title>Genomic Encyclopedia of Type Strains, Phase IV (KMG-IV): sequencing the most valuable type-strain genomes for metagenomic binning, comparative biology and taxonomic classification.</title>
        <authorList>
            <person name="Goeker M."/>
        </authorList>
    </citation>
    <scope>NUCLEOTIDE SEQUENCE [LARGE SCALE GENOMIC DNA]</scope>
    <source>
        <strain evidence="9 10">DSM 17721</strain>
    </source>
</reference>
<protein>
    <submittedName>
        <fullName evidence="9">Muramoyltetrapeptide carboxypeptidase</fullName>
        <ecNumber evidence="9">3.4.17.13</ecNumber>
    </submittedName>
</protein>
<evidence type="ECO:0000313" key="9">
    <source>
        <dbReference type="EMBL" id="MBA2882374.1"/>
    </source>
</evidence>
<dbReference type="CDD" id="cd07025">
    <property type="entry name" value="Peptidase_S66"/>
    <property type="match status" value="1"/>
</dbReference>
<evidence type="ECO:0000256" key="6">
    <source>
        <dbReference type="PIRSR" id="PIRSR028757-1"/>
    </source>
</evidence>
<dbReference type="InterPro" id="IPR003507">
    <property type="entry name" value="S66_fam"/>
</dbReference>
<dbReference type="Pfam" id="PF02016">
    <property type="entry name" value="Peptidase_S66"/>
    <property type="match status" value="1"/>
</dbReference>
<dbReference type="GO" id="GO:0006508">
    <property type="term" value="P:proteolysis"/>
    <property type="evidence" value="ECO:0007669"/>
    <property type="project" value="UniProtKB-KW"/>
</dbReference>
<dbReference type="AlphaFoldDB" id="A0A7W0CAW6"/>
<dbReference type="EC" id="3.4.17.13" evidence="9"/>
<dbReference type="GO" id="GO:0008236">
    <property type="term" value="F:serine-type peptidase activity"/>
    <property type="evidence" value="ECO:0007669"/>
    <property type="project" value="UniProtKB-KW"/>
</dbReference>
<evidence type="ECO:0000259" key="8">
    <source>
        <dbReference type="Pfam" id="PF17676"/>
    </source>
</evidence>
<dbReference type="SUPFAM" id="SSF141986">
    <property type="entry name" value="LD-carboxypeptidase A C-terminal domain-like"/>
    <property type="match status" value="1"/>
</dbReference>
<keyword evidence="10" id="KW-1185">Reference proteome</keyword>
<comment type="caution">
    <text evidence="9">The sequence shown here is derived from an EMBL/GenBank/DDBJ whole genome shotgun (WGS) entry which is preliminary data.</text>
</comment>
<keyword evidence="2 9" id="KW-0121">Carboxypeptidase</keyword>
<keyword evidence="4 9" id="KW-0378">Hydrolase</keyword>
<evidence type="ECO:0000313" key="10">
    <source>
        <dbReference type="Proteomes" id="UP000525298"/>
    </source>
</evidence>
<dbReference type="InterPro" id="IPR040449">
    <property type="entry name" value="Peptidase_S66_N"/>
</dbReference>
<dbReference type="PIRSF" id="PIRSF028757">
    <property type="entry name" value="LD-carboxypeptidase"/>
    <property type="match status" value="1"/>
</dbReference>
<dbReference type="InterPro" id="IPR027478">
    <property type="entry name" value="LdcA_N"/>
</dbReference>
<keyword evidence="5" id="KW-0720">Serine protease</keyword>
<evidence type="ECO:0000259" key="7">
    <source>
        <dbReference type="Pfam" id="PF02016"/>
    </source>
</evidence>
<organism evidence="9 10">
    <name type="scientific">Desulfosalsimonas propionicica</name>
    <dbReference type="NCBI Taxonomy" id="332175"/>
    <lineage>
        <taxon>Bacteria</taxon>
        <taxon>Pseudomonadati</taxon>
        <taxon>Thermodesulfobacteriota</taxon>
        <taxon>Desulfobacteria</taxon>
        <taxon>Desulfobacterales</taxon>
        <taxon>Desulfosalsimonadaceae</taxon>
        <taxon>Desulfosalsimonas</taxon>
    </lineage>
</organism>
<accession>A0A7W0CAW6</accession>
<dbReference type="InterPro" id="IPR029062">
    <property type="entry name" value="Class_I_gatase-like"/>
</dbReference>
<keyword evidence="3" id="KW-0645">Protease</keyword>
<dbReference type="Gene3D" id="3.40.50.10740">
    <property type="entry name" value="Class I glutamine amidotransferase-like"/>
    <property type="match status" value="1"/>
</dbReference>
<dbReference type="RefSeq" id="WP_181552012.1">
    <property type="nucleotide sequence ID" value="NZ_JACDUS010000009.1"/>
</dbReference>
<feature type="active site" description="Nucleophile" evidence="6">
    <location>
        <position position="118"/>
    </location>
</feature>
<feature type="domain" description="LD-carboxypeptidase N-terminal" evidence="7">
    <location>
        <begin position="22"/>
        <end position="138"/>
    </location>
</feature>
<dbReference type="PANTHER" id="PTHR30237">
    <property type="entry name" value="MURAMOYLTETRAPEPTIDE CARBOXYPEPTIDASE"/>
    <property type="match status" value="1"/>
</dbReference>
<proteinExistence type="inferred from homology"/>
<feature type="active site" description="Charge relay system" evidence="6">
    <location>
        <position position="212"/>
    </location>
</feature>
<dbReference type="GO" id="GO:0106415">
    <property type="term" value="F:muramoyltetrapeptide carboxypeptidase activity"/>
    <property type="evidence" value="ECO:0007669"/>
    <property type="project" value="UniProtKB-EC"/>
</dbReference>
<dbReference type="Gene3D" id="3.50.30.60">
    <property type="entry name" value="LD-carboxypeptidase A C-terminal domain-like"/>
    <property type="match status" value="1"/>
</dbReference>
<evidence type="ECO:0000256" key="5">
    <source>
        <dbReference type="ARBA" id="ARBA00022825"/>
    </source>
</evidence>
<dbReference type="InterPro" id="IPR027461">
    <property type="entry name" value="Carboxypeptidase_A_C_sf"/>
</dbReference>
<evidence type="ECO:0000256" key="4">
    <source>
        <dbReference type="ARBA" id="ARBA00022801"/>
    </source>
</evidence>
<dbReference type="Pfam" id="PF17676">
    <property type="entry name" value="Peptidase_S66C"/>
    <property type="match status" value="1"/>
</dbReference>
<sequence length="316" mass="34127">MTHCRDIPACTRPAPLQAGDRVGVVAPASPFDRDRFLQGLEVLRDMGFDPVWSDRLFLKNGYYAGSRRQRADDLHAFFAASDIRAVWCVRGGYGSLGTLECLDYALIEKHPKIFVGCSDITTLLITLNLRCRMPTFHGPMVASLADADKLTRDSITRALTGPGALAVRAENGCVIRPGKSAGCVLGGNLATLCHMLGTPYFPDLTGCILFVEDTGEKPYRIDRMLTQMRMAGCFDHLAGVAAGSFTRCGPIEQIHRVFADVFAGFAFPVVCGFHAGHGRPNTVLPMGVSASLDSDTMTLTYPEPAVAGRPQNKGLS</sequence>
<dbReference type="EMBL" id="JACDUS010000009">
    <property type="protein sequence ID" value="MBA2882374.1"/>
    <property type="molecule type" value="Genomic_DNA"/>
</dbReference>
<dbReference type="PANTHER" id="PTHR30237:SF2">
    <property type="entry name" value="MUREIN TETRAPEPTIDE CARBOXYPEPTIDASE"/>
    <property type="match status" value="1"/>
</dbReference>
<feature type="active site" description="Charge relay system" evidence="6">
    <location>
        <position position="277"/>
    </location>
</feature>